<name>A0A917V4D2_9HYPH</name>
<keyword evidence="2" id="KW-0812">Transmembrane</keyword>
<dbReference type="PANTHER" id="PTHR12815:SF42">
    <property type="entry name" value="BACTERIAL SURFACE ANTIGEN (D15) DOMAIN-CONTAINING PROTEIN"/>
    <property type="match status" value="1"/>
</dbReference>
<evidence type="ECO:0000313" key="7">
    <source>
        <dbReference type="Proteomes" id="UP000600449"/>
    </source>
</evidence>
<keyword evidence="2" id="KW-1134">Transmembrane beta strand</keyword>
<dbReference type="GO" id="GO:0019867">
    <property type="term" value="C:outer membrane"/>
    <property type="evidence" value="ECO:0007669"/>
    <property type="project" value="InterPro"/>
</dbReference>
<evidence type="ECO:0000259" key="5">
    <source>
        <dbReference type="Pfam" id="PF01103"/>
    </source>
</evidence>
<comment type="subcellular location">
    <subcellularLocation>
        <location evidence="1">Membrane</location>
    </subcellularLocation>
</comment>
<dbReference type="Pfam" id="PF01103">
    <property type="entry name" value="Omp85"/>
    <property type="match status" value="1"/>
</dbReference>
<dbReference type="InterPro" id="IPR039910">
    <property type="entry name" value="D15-like"/>
</dbReference>
<organism evidence="6 7">
    <name type="scientific">Salinarimonas ramus</name>
    <dbReference type="NCBI Taxonomy" id="690164"/>
    <lineage>
        <taxon>Bacteria</taxon>
        <taxon>Pseudomonadati</taxon>
        <taxon>Pseudomonadota</taxon>
        <taxon>Alphaproteobacteria</taxon>
        <taxon>Hyphomicrobiales</taxon>
        <taxon>Salinarimonadaceae</taxon>
        <taxon>Salinarimonas</taxon>
    </lineage>
</organism>
<dbReference type="Proteomes" id="UP000600449">
    <property type="component" value="Unassembled WGS sequence"/>
</dbReference>
<keyword evidence="4" id="KW-0732">Signal</keyword>
<accession>A0A917V4D2</accession>
<keyword evidence="7" id="KW-1185">Reference proteome</keyword>
<evidence type="ECO:0000313" key="6">
    <source>
        <dbReference type="EMBL" id="GGK38054.1"/>
    </source>
</evidence>
<dbReference type="AlphaFoldDB" id="A0A917V4D2"/>
<feature type="domain" description="Bacterial surface antigen (D15)" evidence="5">
    <location>
        <begin position="330"/>
        <end position="640"/>
    </location>
</feature>
<feature type="chain" id="PRO_5036698585" evidence="4">
    <location>
        <begin position="19"/>
        <end position="640"/>
    </location>
</feature>
<evidence type="ECO:0000256" key="3">
    <source>
        <dbReference type="ARBA" id="ARBA00023136"/>
    </source>
</evidence>
<comment type="caution">
    <text evidence="6">The sequence shown here is derived from an EMBL/GenBank/DDBJ whole genome shotgun (WGS) entry which is preliminary data.</text>
</comment>
<dbReference type="PANTHER" id="PTHR12815">
    <property type="entry name" value="SORTING AND ASSEMBLY MACHINERY SAMM50 PROTEIN FAMILY MEMBER"/>
    <property type="match status" value="1"/>
</dbReference>
<protein>
    <submittedName>
        <fullName evidence="6">Membrane protein</fullName>
    </submittedName>
</protein>
<reference evidence="6 7" key="1">
    <citation type="journal article" date="2014" name="Int. J. Syst. Evol. Microbiol.">
        <title>Complete genome sequence of Corynebacterium casei LMG S-19264T (=DSM 44701T), isolated from a smear-ripened cheese.</title>
        <authorList>
            <consortium name="US DOE Joint Genome Institute (JGI-PGF)"/>
            <person name="Walter F."/>
            <person name="Albersmeier A."/>
            <person name="Kalinowski J."/>
            <person name="Ruckert C."/>
        </authorList>
    </citation>
    <scope>NUCLEOTIDE SEQUENCE [LARGE SCALE GENOMIC DNA]</scope>
    <source>
        <strain evidence="6 7">CGMCC 1.9161</strain>
    </source>
</reference>
<dbReference type="Gene3D" id="3.10.20.310">
    <property type="entry name" value="membrane protein fhac"/>
    <property type="match status" value="1"/>
</dbReference>
<evidence type="ECO:0000256" key="1">
    <source>
        <dbReference type="ARBA" id="ARBA00004370"/>
    </source>
</evidence>
<evidence type="ECO:0000256" key="4">
    <source>
        <dbReference type="SAM" id="SignalP"/>
    </source>
</evidence>
<evidence type="ECO:0000256" key="2">
    <source>
        <dbReference type="ARBA" id="ARBA00022452"/>
    </source>
</evidence>
<dbReference type="InterPro" id="IPR000184">
    <property type="entry name" value="Bac_surfAg_D15"/>
</dbReference>
<keyword evidence="3" id="KW-0472">Membrane</keyword>
<proteinExistence type="predicted"/>
<feature type="signal peptide" evidence="4">
    <location>
        <begin position="1"/>
        <end position="18"/>
    </location>
</feature>
<dbReference type="Gene3D" id="2.40.160.50">
    <property type="entry name" value="membrane protein fhac: a member of the omp85/tpsb transporter family"/>
    <property type="match status" value="1"/>
</dbReference>
<gene>
    <name evidence="6" type="ORF">GCM10011322_26380</name>
</gene>
<dbReference type="EMBL" id="BMMF01000007">
    <property type="protein sequence ID" value="GGK38054.1"/>
    <property type="molecule type" value="Genomic_DNA"/>
</dbReference>
<sequence length="640" mass="68596">MCLLVAAGLVAWSAPARAQFDFFGLFGSDEEPPEPSAEALPYDLDIVVEGEADIEDSFETVSTLFRLRGDPPPDAEALVRRAQSDLVPFIDALWGLGYYNARVRIEVAGVPLTIRGENAQAAVAAARGFRGSALVPVRVMIEPGEVFAIRSLRVLGPDGAPLALPEGTYALEPGDAAASADILAAQANIVDYYRAASRPLVEIAAVDPVVIHPEGVMDLSITVAPGPIAGIGPVAVSGNEGVPEYVIRSFIYTEPGDPYSPEALASIRRSIGQIEAISAVRVNEADALNENGNLPLEVVVSERLPRLFGVSASYSTSDGPAASIYWAHRNLFGGAERLRLEATALYLTQDGARFRNTDEEEWWDDLGGKVSASFIKPALWGTRNDLLADALVSRDRTAGYEAELFNVTAGIRHRFAERANVQVGVQYEIGRGTDVLGEYDYTLVGIPIAGELDMTDSRLDPREGYRLRAGVTPYLEAFGSTVGFTYAELEASAYFPLDARKRYVIAGRVEVGSIAGAELGEVPTNRRFFSGGGGSVRGYAYRSLGPQLAGEPIGGRSLFEASLEARLRVTDTIGIVPFVDAGSSFRESYPSFDEELRFAAGIGLRYHTAIGPIRADIAFPLNPEDGDDAFGLYLGIGQAF</sequence>